<keyword evidence="1" id="KW-0472">Membrane</keyword>
<dbReference type="AlphaFoldDB" id="A0A927BBZ2"/>
<protein>
    <recommendedName>
        <fullName evidence="4">OmpA-like domain-containing protein</fullName>
    </recommendedName>
</protein>
<dbReference type="Proteomes" id="UP000612233">
    <property type="component" value="Unassembled WGS sequence"/>
</dbReference>
<keyword evidence="1" id="KW-1133">Transmembrane helix</keyword>
<sequence length="219" mass="25260">MKESRDFFWPSYVDLMTALFLTMLVLFVLSYKLFKDKQGDNDKLIYDLRVQVQEKRKLDEIKAALKRLESNYFEYNPTYKRYELKFPVTFAPKSDVLPYEAQAPLVQAGRFLLRQMQTLRNQDNVQYLIVVEGRAAKDLRYPANDPHNLDGPAVRQLSYSRALAVIRLWEQAGLRFPSNLEVIAAGSGFRGAGRYTGAQEALNKRFIIQIQPKIGSLGK</sequence>
<organism evidence="2 3">
    <name type="scientific">Hymenobacter montanus</name>
    <dbReference type="NCBI Taxonomy" id="2771359"/>
    <lineage>
        <taxon>Bacteria</taxon>
        <taxon>Pseudomonadati</taxon>
        <taxon>Bacteroidota</taxon>
        <taxon>Cytophagia</taxon>
        <taxon>Cytophagales</taxon>
        <taxon>Hymenobacteraceae</taxon>
        <taxon>Hymenobacter</taxon>
    </lineage>
</organism>
<dbReference type="EMBL" id="JACXAD010000005">
    <property type="protein sequence ID" value="MBD2767460.1"/>
    <property type="molecule type" value="Genomic_DNA"/>
</dbReference>
<gene>
    <name evidence="2" type="ORF">IC235_06095</name>
</gene>
<proteinExistence type="predicted"/>
<evidence type="ECO:0000313" key="2">
    <source>
        <dbReference type="EMBL" id="MBD2767460.1"/>
    </source>
</evidence>
<evidence type="ECO:0000256" key="1">
    <source>
        <dbReference type="SAM" id="Phobius"/>
    </source>
</evidence>
<dbReference type="InterPro" id="IPR036737">
    <property type="entry name" value="OmpA-like_sf"/>
</dbReference>
<reference evidence="2" key="1">
    <citation type="submission" date="2020-09" db="EMBL/GenBank/DDBJ databases">
        <authorList>
            <person name="Kim M.K."/>
        </authorList>
    </citation>
    <scope>NUCLEOTIDE SEQUENCE</scope>
    <source>
        <strain evidence="2">BT664</strain>
    </source>
</reference>
<dbReference type="RefSeq" id="WP_191004277.1">
    <property type="nucleotide sequence ID" value="NZ_JACXAD010000005.1"/>
</dbReference>
<dbReference type="Gene3D" id="3.30.1330.60">
    <property type="entry name" value="OmpA-like domain"/>
    <property type="match status" value="1"/>
</dbReference>
<comment type="caution">
    <text evidence="2">The sequence shown here is derived from an EMBL/GenBank/DDBJ whole genome shotgun (WGS) entry which is preliminary data.</text>
</comment>
<name>A0A927BBZ2_9BACT</name>
<keyword evidence="1" id="KW-0812">Transmembrane</keyword>
<evidence type="ECO:0008006" key="4">
    <source>
        <dbReference type="Google" id="ProtNLM"/>
    </source>
</evidence>
<evidence type="ECO:0000313" key="3">
    <source>
        <dbReference type="Proteomes" id="UP000612233"/>
    </source>
</evidence>
<keyword evidence="3" id="KW-1185">Reference proteome</keyword>
<accession>A0A927BBZ2</accession>
<feature type="transmembrane region" description="Helical" evidence="1">
    <location>
        <begin position="12"/>
        <end position="34"/>
    </location>
</feature>